<protein>
    <submittedName>
        <fullName evidence="1">Uncharacterized protein</fullName>
    </submittedName>
</protein>
<reference evidence="2" key="1">
    <citation type="journal article" date="2022" name="Mol. Ecol. Resour.">
        <title>The genomes of chicory, endive, great burdock and yacon provide insights into Asteraceae palaeo-polyploidization history and plant inulin production.</title>
        <authorList>
            <person name="Fan W."/>
            <person name="Wang S."/>
            <person name="Wang H."/>
            <person name="Wang A."/>
            <person name="Jiang F."/>
            <person name="Liu H."/>
            <person name="Zhao H."/>
            <person name="Xu D."/>
            <person name="Zhang Y."/>
        </authorList>
    </citation>
    <scope>NUCLEOTIDE SEQUENCE [LARGE SCALE GENOMIC DNA]</scope>
    <source>
        <strain evidence="2">cv. Yunnan</strain>
    </source>
</reference>
<dbReference type="Proteomes" id="UP001056120">
    <property type="component" value="Linkage Group LG16"/>
</dbReference>
<sequence>MRQLPESSKRKPPVLEVEGCQLVAQRAKRASIVAAATLAASVAQHRGTLSVYTSALPCSFPTPCNPPISSTSENLGDCDEV</sequence>
<evidence type="ECO:0000313" key="2">
    <source>
        <dbReference type="Proteomes" id="UP001056120"/>
    </source>
</evidence>
<name>A0ACB9FV09_9ASTR</name>
<gene>
    <name evidence="1" type="ORF">L1987_49155</name>
</gene>
<reference evidence="1 2" key="2">
    <citation type="journal article" date="2022" name="Mol. Ecol. Resour.">
        <title>The genomes of chicory, endive, great burdock and yacon provide insights into Asteraceae paleo-polyploidization history and plant inulin production.</title>
        <authorList>
            <person name="Fan W."/>
            <person name="Wang S."/>
            <person name="Wang H."/>
            <person name="Wang A."/>
            <person name="Jiang F."/>
            <person name="Liu H."/>
            <person name="Zhao H."/>
            <person name="Xu D."/>
            <person name="Zhang Y."/>
        </authorList>
    </citation>
    <scope>NUCLEOTIDE SEQUENCE [LARGE SCALE GENOMIC DNA]</scope>
    <source>
        <strain evidence="2">cv. Yunnan</strain>
        <tissue evidence="1">Leaves</tissue>
    </source>
</reference>
<keyword evidence="2" id="KW-1185">Reference proteome</keyword>
<proteinExistence type="predicted"/>
<organism evidence="1 2">
    <name type="scientific">Smallanthus sonchifolius</name>
    <dbReference type="NCBI Taxonomy" id="185202"/>
    <lineage>
        <taxon>Eukaryota</taxon>
        <taxon>Viridiplantae</taxon>
        <taxon>Streptophyta</taxon>
        <taxon>Embryophyta</taxon>
        <taxon>Tracheophyta</taxon>
        <taxon>Spermatophyta</taxon>
        <taxon>Magnoliopsida</taxon>
        <taxon>eudicotyledons</taxon>
        <taxon>Gunneridae</taxon>
        <taxon>Pentapetalae</taxon>
        <taxon>asterids</taxon>
        <taxon>campanulids</taxon>
        <taxon>Asterales</taxon>
        <taxon>Asteraceae</taxon>
        <taxon>Asteroideae</taxon>
        <taxon>Heliantheae alliance</taxon>
        <taxon>Millerieae</taxon>
        <taxon>Smallanthus</taxon>
    </lineage>
</organism>
<accession>A0ACB9FV09</accession>
<comment type="caution">
    <text evidence="1">The sequence shown here is derived from an EMBL/GenBank/DDBJ whole genome shotgun (WGS) entry which is preliminary data.</text>
</comment>
<dbReference type="EMBL" id="CM042033">
    <property type="protein sequence ID" value="KAI3774596.1"/>
    <property type="molecule type" value="Genomic_DNA"/>
</dbReference>
<evidence type="ECO:0000313" key="1">
    <source>
        <dbReference type="EMBL" id="KAI3774596.1"/>
    </source>
</evidence>